<dbReference type="Pfam" id="PF01048">
    <property type="entry name" value="PNP_UDP_1"/>
    <property type="match status" value="1"/>
</dbReference>
<dbReference type="GO" id="GO:0003824">
    <property type="term" value="F:catalytic activity"/>
    <property type="evidence" value="ECO:0007669"/>
    <property type="project" value="InterPro"/>
</dbReference>
<evidence type="ECO:0000313" key="3">
    <source>
        <dbReference type="Proteomes" id="UP000031656"/>
    </source>
</evidence>
<evidence type="ECO:0000259" key="1">
    <source>
        <dbReference type="Pfam" id="PF01048"/>
    </source>
</evidence>
<dbReference type="GeneID" id="56906627"/>
<reference evidence="2 3" key="1">
    <citation type="journal article" date="2015" name="Appl. Microbiol. Biotechnol.">
        <title>The consequence of an additional NADH dehydrogenase paralog on the growth of Gluconobacter oxydans DSM3504.</title>
        <authorList>
            <person name="Kostner D."/>
            <person name="Luchterhand B."/>
            <person name="Junker A."/>
            <person name="Volland S."/>
            <person name="Daniel R."/>
            <person name="Buchs J."/>
            <person name="Liebl W."/>
            <person name="Ehrenreich A."/>
        </authorList>
    </citation>
    <scope>NUCLEOTIDE SEQUENCE [LARGE SCALE GENOMIC DNA]</scope>
    <source>
        <strain evidence="2">DSM 3504</strain>
    </source>
</reference>
<sequence>MLGILAGLKQEARLIRRFLPNAPVALSNATPEGARRGVERLLKAGATELLSFGCAGSLSTDVAPGTVIVADHVRYQDRDISCDPHLSEMFGSAYARRGGILHSDVLVELGLEKAWYFSQTKCLAVDMESGVVADAGVPFAVLRVVCDDATRDLPPAVKTSVRDGAVYVPGLLGSLLRHPLQIGGLIRLGREAAIAQRSMASFLQANPPQA</sequence>
<dbReference type="InterPro" id="IPR035994">
    <property type="entry name" value="Nucleoside_phosphorylase_sf"/>
</dbReference>
<gene>
    <name evidence="2" type="ORF">GLS_c24040</name>
</gene>
<dbReference type="Gene3D" id="3.40.50.1580">
    <property type="entry name" value="Nucleoside phosphorylase domain"/>
    <property type="match status" value="1"/>
</dbReference>
<accession>A0A067Z6R8</accession>
<organism evidence="2 3">
    <name type="scientific">Gluconobacter oxydans DSM 3504</name>
    <dbReference type="NCBI Taxonomy" id="1288313"/>
    <lineage>
        <taxon>Bacteria</taxon>
        <taxon>Pseudomonadati</taxon>
        <taxon>Pseudomonadota</taxon>
        <taxon>Alphaproteobacteria</taxon>
        <taxon>Acetobacterales</taxon>
        <taxon>Acetobacteraceae</taxon>
        <taxon>Gluconobacter</taxon>
    </lineage>
</organism>
<dbReference type="RefSeq" id="WP_041112423.1">
    <property type="nucleotide sequence ID" value="NZ_CP004373.1"/>
</dbReference>
<dbReference type="SUPFAM" id="SSF53167">
    <property type="entry name" value="Purine and uridine phosphorylases"/>
    <property type="match status" value="1"/>
</dbReference>
<proteinExistence type="predicted"/>
<dbReference type="GO" id="GO:0009116">
    <property type="term" value="P:nucleoside metabolic process"/>
    <property type="evidence" value="ECO:0007669"/>
    <property type="project" value="InterPro"/>
</dbReference>
<protein>
    <recommendedName>
        <fullName evidence="1">Nucleoside phosphorylase domain-containing protein</fullName>
    </recommendedName>
</protein>
<evidence type="ECO:0000313" key="2">
    <source>
        <dbReference type="EMBL" id="AHK72273.1"/>
    </source>
</evidence>
<dbReference type="InterPro" id="IPR000845">
    <property type="entry name" value="Nucleoside_phosphorylase_d"/>
</dbReference>
<dbReference type="HOGENOM" id="CLU_031248_4_2_5"/>
<dbReference type="Proteomes" id="UP000031656">
    <property type="component" value="Chromosome"/>
</dbReference>
<name>A0A067Z6R8_GLUOY</name>
<dbReference type="KEGG" id="goy:GLS_c24040"/>
<dbReference type="EMBL" id="CP004373">
    <property type="protein sequence ID" value="AHK72273.1"/>
    <property type="molecule type" value="Genomic_DNA"/>
</dbReference>
<feature type="domain" description="Nucleoside phosphorylase" evidence="1">
    <location>
        <begin position="38"/>
        <end position="81"/>
    </location>
</feature>
<dbReference type="AlphaFoldDB" id="A0A067Z6R8"/>